<reference evidence="9" key="1">
    <citation type="journal article" date="2023" name="Mol. Phylogenet. Evol.">
        <title>Genome-scale phylogeny and comparative genomics of the fungal order Sordariales.</title>
        <authorList>
            <person name="Hensen N."/>
            <person name="Bonometti L."/>
            <person name="Westerberg I."/>
            <person name="Brannstrom I.O."/>
            <person name="Guillou S."/>
            <person name="Cros-Aarteil S."/>
            <person name="Calhoun S."/>
            <person name="Haridas S."/>
            <person name="Kuo A."/>
            <person name="Mondo S."/>
            <person name="Pangilinan J."/>
            <person name="Riley R."/>
            <person name="LaButti K."/>
            <person name="Andreopoulos B."/>
            <person name="Lipzen A."/>
            <person name="Chen C."/>
            <person name="Yan M."/>
            <person name="Daum C."/>
            <person name="Ng V."/>
            <person name="Clum A."/>
            <person name="Steindorff A."/>
            <person name="Ohm R.A."/>
            <person name="Martin F."/>
            <person name="Silar P."/>
            <person name="Natvig D.O."/>
            <person name="Lalanne C."/>
            <person name="Gautier V."/>
            <person name="Ament-Velasquez S.L."/>
            <person name="Kruys A."/>
            <person name="Hutchinson M.I."/>
            <person name="Powell A.J."/>
            <person name="Barry K."/>
            <person name="Miller A.N."/>
            <person name="Grigoriev I.V."/>
            <person name="Debuchy R."/>
            <person name="Gladieux P."/>
            <person name="Hiltunen Thoren M."/>
            <person name="Johannesson H."/>
        </authorList>
    </citation>
    <scope>NUCLEOTIDE SEQUENCE</scope>
    <source>
        <strain evidence="9">CBS 123565</strain>
    </source>
</reference>
<dbReference type="EMBL" id="MU853415">
    <property type="protein sequence ID" value="KAK4132834.1"/>
    <property type="molecule type" value="Genomic_DNA"/>
</dbReference>
<accession>A0AAN6ZCX1</accession>
<comment type="catalytic activity">
    <reaction evidence="8">
        <text>L-seryl-[protein] + ATP = O-phospho-L-seryl-[protein] + ADP + H(+)</text>
        <dbReference type="Rhea" id="RHEA:17989"/>
        <dbReference type="Rhea" id="RHEA-COMP:9863"/>
        <dbReference type="Rhea" id="RHEA-COMP:11604"/>
        <dbReference type="ChEBI" id="CHEBI:15378"/>
        <dbReference type="ChEBI" id="CHEBI:29999"/>
        <dbReference type="ChEBI" id="CHEBI:30616"/>
        <dbReference type="ChEBI" id="CHEBI:83421"/>
        <dbReference type="ChEBI" id="CHEBI:456216"/>
        <dbReference type="EC" id="2.7.11.1"/>
    </reaction>
</comment>
<reference evidence="9" key="2">
    <citation type="submission" date="2023-05" db="EMBL/GenBank/DDBJ databases">
        <authorList>
            <consortium name="Lawrence Berkeley National Laboratory"/>
            <person name="Steindorff A."/>
            <person name="Hensen N."/>
            <person name="Bonometti L."/>
            <person name="Westerberg I."/>
            <person name="Brannstrom I.O."/>
            <person name="Guillou S."/>
            <person name="Cros-Aarteil S."/>
            <person name="Calhoun S."/>
            <person name="Haridas S."/>
            <person name="Kuo A."/>
            <person name="Mondo S."/>
            <person name="Pangilinan J."/>
            <person name="Riley R."/>
            <person name="Labutti K."/>
            <person name="Andreopoulos B."/>
            <person name="Lipzen A."/>
            <person name="Chen C."/>
            <person name="Yanf M."/>
            <person name="Daum C."/>
            <person name="Ng V."/>
            <person name="Clum A."/>
            <person name="Ohm R."/>
            <person name="Martin F."/>
            <person name="Silar P."/>
            <person name="Natvig D."/>
            <person name="Lalanne C."/>
            <person name="Gautier V."/>
            <person name="Ament-Velasquez S.L."/>
            <person name="Kruys A."/>
            <person name="Hutchinson M.I."/>
            <person name="Powell A.J."/>
            <person name="Barry K."/>
            <person name="Miller A.N."/>
            <person name="Grigoriev I.V."/>
            <person name="Debuchy R."/>
            <person name="Gladieux P."/>
            <person name="Thoren M.H."/>
            <person name="Johannesson H."/>
        </authorList>
    </citation>
    <scope>NUCLEOTIDE SEQUENCE</scope>
    <source>
        <strain evidence="9">CBS 123565</strain>
    </source>
</reference>
<keyword evidence="6" id="KW-0067">ATP-binding</keyword>
<dbReference type="Proteomes" id="UP001304895">
    <property type="component" value="Unassembled WGS sequence"/>
</dbReference>
<evidence type="ECO:0000256" key="4">
    <source>
        <dbReference type="ARBA" id="ARBA00022741"/>
    </source>
</evidence>
<dbReference type="PANTHER" id="PTHR47634">
    <property type="entry name" value="PROTEIN KINASE DOMAIN-CONTAINING PROTEIN-RELATED"/>
    <property type="match status" value="1"/>
</dbReference>
<dbReference type="AlphaFoldDB" id="A0AAN6ZCX1"/>
<keyword evidence="3" id="KW-0808">Transferase</keyword>
<dbReference type="Gene3D" id="3.30.200.20">
    <property type="entry name" value="Phosphorylase Kinase, domain 1"/>
    <property type="match status" value="1"/>
</dbReference>
<evidence type="ECO:0000313" key="9">
    <source>
        <dbReference type="EMBL" id="KAK4132834.1"/>
    </source>
</evidence>
<dbReference type="PANTHER" id="PTHR47634:SF9">
    <property type="entry name" value="PROTEIN KINASE DOMAIN-CONTAINING PROTEIN-RELATED"/>
    <property type="match status" value="1"/>
</dbReference>
<keyword evidence="2" id="KW-0723">Serine/threonine-protein kinase</keyword>
<dbReference type="EC" id="2.7.11.1" evidence="1"/>
<dbReference type="InterPro" id="IPR051334">
    <property type="entry name" value="SRPK"/>
</dbReference>
<keyword evidence="4" id="KW-0547">Nucleotide-binding</keyword>
<evidence type="ECO:0000256" key="3">
    <source>
        <dbReference type="ARBA" id="ARBA00022679"/>
    </source>
</evidence>
<dbReference type="GO" id="GO:0005634">
    <property type="term" value="C:nucleus"/>
    <property type="evidence" value="ECO:0007669"/>
    <property type="project" value="TreeGrafter"/>
</dbReference>
<proteinExistence type="predicted"/>
<sequence length="142" mass="16183">MPEMAPSRVSLYRHTVFVMREHVEDVERYTRGGYHPVDIGDTITNHQDDYTVVHKLGHSGFSTVWLVKRQRKQLASAGTTTSLIPRPEDSVTWLLGNLVAVSLLRKQTGVSRLQYLPRLGEELLRSKHQVGTPPQYVSYRVS</sequence>
<comment type="catalytic activity">
    <reaction evidence="7">
        <text>L-threonyl-[protein] + ATP = O-phospho-L-threonyl-[protein] + ADP + H(+)</text>
        <dbReference type="Rhea" id="RHEA:46608"/>
        <dbReference type="Rhea" id="RHEA-COMP:11060"/>
        <dbReference type="Rhea" id="RHEA-COMP:11605"/>
        <dbReference type="ChEBI" id="CHEBI:15378"/>
        <dbReference type="ChEBI" id="CHEBI:30013"/>
        <dbReference type="ChEBI" id="CHEBI:30616"/>
        <dbReference type="ChEBI" id="CHEBI:61977"/>
        <dbReference type="ChEBI" id="CHEBI:456216"/>
        <dbReference type="EC" id="2.7.11.1"/>
    </reaction>
</comment>
<gene>
    <name evidence="9" type="ORF">BT67DRAFT_435361</name>
</gene>
<evidence type="ECO:0000256" key="7">
    <source>
        <dbReference type="ARBA" id="ARBA00047899"/>
    </source>
</evidence>
<name>A0AAN6ZCX1_9PEZI</name>
<dbReference type="GO" id="GO:0005524">
    <property type="term" value="F:ATP binding"/>
    <property type="evidence" value="ECO:0007669"/>
    <property type="project" value="UniProtKB-KW"/>
</dbReference>
<dbReference type="GO" id="GO:0050684">
    <property type="term" value="P:regulation of mRNA processing"/>
    <property type="evidence" value="ECO:0007669"/>
    <property type="project" value="TreeGrafter"/>
</dbReference>
<dbReference type="GO" id="GO:0005737">
    <property type="term" value="C:cytoplasm"/>
    <property type="evidence" value="ECO:0007669"/>
    <property type="project" value="TreeGrafter"/>
</dbReference>
<dbReference type="GO" id="GO:0004674">
    <property type="term" value="F:protein serine/threonine kinase activity"/>
    <property type="evidence" value="ECO:0007669"/>
    <property type="project" value="UniProtKB-KW"/>
</dbReference>
<evidence type="ECO:0000256" key="1">
    <source>
        <dbReference type="ARBA" id="ARBA00012513"/>
    </source>
</evidence>
<dbReference type="GO" id="GO:0000245">
    <property type="term" value="P:spliceosomal complex assembly"/>
    <property type="evidence" value="ECO:0007669"/>
    <property type="project" value="TreeGrafter"/>
</dbReference>
<evidence type="ECO:0000256" key="5">
    <source>
        <dbReference type="ARBA" id="ARBA00022777"/>
    </source>
</evidence>
<evidence type="ECO:0000256" key="8">
    <source>
        <dbReference type="ARBA" id="ARBA00048679"/>
    </source>
</evidence>
<evidence type="ECO:0000256" key="2">
    <source>
        <dbReference type="ARBA" id="ARBA00022527"/>
    </source>
</evidence>
<organism evidence="9 10">
    <name type="scientific">Trichocladium antarcticum</name>
    <dbReference type="NCBI Taxonomy" id="1450529"/>
    <lineage>
        <taxon>Eukaryota</taxon>
        <taxon>Fungi</taxon>
        <taxon>Dikarya</taxon>
        <taxon>Ascomycota</taxon>
        <taxon>Pezizomycotina</taxon>
        <taxon>Sordariomycetes</taxon>
        <taxon>Sordariomycetidae</taxon>
        <taxon>Sordariales</taxon>
        <taxon>Chaetomiaceae</taxon>
        <taxon>Trichocladium</taxon>
    </lineage>
</organism>
<evidence type="ECO:0000256" key="6">
    <source>
        <dbReference type="ARBA" id="ARBA00022840"/>
    </source>
</evidence>
<evidence type="ECO:0000313" key="10">
    <source>
        <dbReference type="Proteomes" id="UP001304895"/>
    </source>
</evidence>
<protein>
    <recommendedName>
        <fullName evidence="1">non-specific serine/threonine protein kinase</fullName>
        <ecNumber evidence="1">2.7.11.1</ecNumber>
    </recommendedName>
</protein>
<keyword evidence="5" id="KW-0418">Kinase</keyword>
<keyword evidence="10" id="KW-1185">Reference proteome</keyword>
<comment type="caution">
    <text evidence="9">The sequence shown here is derived from an EMBL/GenBank/DDBJ whole genome shotgun (WGS) entry which is preliminary data.</text>
</comment>